<protein>
    <submittedName>
        <fullName evidence="1">Uncharacterized protein</fullName>
    </submittedName>
</protein>
<keyword evidence="2" id="KW-1185">Reference proteome</keyword>
<accession>A0A9P6NUC1</accession>
<sequence>MVEKNPSGALLGRTYFCPLTQQYYTLSDLENLRSSVETSAPETAGKKAVWSENPLAETALALTNKGIGIETAIYSASVLEGAVVRCFLDFQEIKSLPKRNRQPDVDNLSEGFSAQSESVDSLQVHHRTLRLNQFGCSTDLMRLRRWYRRWHRTATVQLAYNRAEKVFTPCAEPVLNIRPELFKQSFEFTCNFWFGPELGPNLLQVTITFLLLDCLYRVSLGLGP</sequence>
<evidence type="ECO:0000313" key="1">
    <source>
        <dbReference type="EMBL" id="KAG0149686.1"/>
    </source>
</evidence>
<name>A0A9P6NUC1_9BASI</name>
<reference evidence="1" key="1">
    <citation type="submission" date="2013-11" db="EMBL/GenBank/DDBJ databases">
        <title>Genome sequence of the fusiform rust pathogen reveals effectors for host alternation and coevolution with pine.</title>
        <authorList>
            <consortium name="DOE Joint Genome Institute"/>
            <person name="Smith K."/>
            <person name="Pendleton A."/>
            <person name="Kubisiak T."/>
            <person name="Anderson C."/>
            <person name="Salamov A."/>
            <person name="Aerts A."/>
            <person name="Riley R."/>
            <person name="Clum A."/>
            <person name="Lindquist E."/>
            <person name="Ence D."/>
            <person name="Campbell M."/>
            <person name="Kronenberg Z."/>
            <person name="Feau N."/>
            <person name="Dhillon B."/>
            <person name="Hamelin R."/>
            <person name="Burleigh J."/>
            <person name="Smith J."/>
            <person name="Yandell M."/>
            <person name="Nelson C."/>
            <person name="Grigoriev I."/>
            <person name="Davis J."/>
        </authorList>
    </citation>
    <scope>NUCLEOTIDE SEQUENCE</scope>
    <source>
        <strain evidence="1">G11</strain>
    </source>
</reference>
<dbReference type="AlphaFoldDB" id="A0A9P6NUC1"/>
<comment type="caution">
    <text evidence="1">The sequence shown here is derived from an EMBL/GenBank/DDBJ whole genome shotgun (WGS) entry which is preliminary data.</text>
</comment>
<evidence type="ECO:0000313" key="2">
    <source>
        <dbReference type="Proteomes" id="UP000886653"/>
    </source>
</evidence>
<dbReference type="Proteomes" id="UP000886653">
    <property type="component" value="Unassembled WGS sequence"/>
</dbReference>
<gene>
    <name evidence="1" type="ORF">CROQUDRAFT_104838</name>
</gene>
<dbReference type="EMBL" id="MU167225">
    <property type="protein sequence ID" value="KAG0149686.1"/>
    <property type="molecule type" value="Genomic_DNA"/>
</dbReference>
<organism evidence="1 2">
    <name type="scientific">Cronartium quercuum f. sp. fusiforme G11</name>
    <dbReference type="NCBI Taxonomy" id="708437"/>
    <lineage>
        <taxon>Eukaryota</taxon>
        <taxon>Fungi</taxon>
        <taxon>Dikarya</taxon>
        <taxon>Basidiomycota</taxon>
        <taxon>Pucciniomycotina</taxon>
        <taxon>Pucciniomycetes</taxon>
        <taxon>Pucciniales</taxon>
        <taxon>Coleosporiaceae</taxon>
        <taxon>Cronartium</taxon>
    </lineage>
</organism>
<proteinExistence type="predicted"/>